<organism evidence="1 2">
    <name type="scientific">Legionella nautarum</name>
    <dbReference type="NCBI Taxonomy" id="45070"/>
    <lineage>
        <taxon>Bacteria</taxon>
        <taxon>Pseudomonadati</taxon>
        <taxon>Pseudomonadota</taxon>
        <taxon>Gammaproteobacteria</taxon>
        <taxon>Legionellales</taxon>
        <taxon>Legionellaceae</taxon>
        <taxon>Legionella</taxon>
    </lineage>
</organism>
<keyword evidence="2" id="KW-1185">Reference proteome</keyword>
<dbReference type="Proteomes" id="UP000054725">
    <property type="component" value="Unassembled WGS sequence"/>
</dbReference>
<reference evidence="1 2" key="1">
    <citation type="submission" date="2015-11" db="EMBL/GenBank/DDBJ databases">
        <title>Genomic analysis of 38 Legionella species identifies large and diverse effector repertoires.</title>
        <authorList>
            <person name="Burstein D."/>
            <person name="Amaro F."/>
            <person name="Zusman T."/>
            <person name="Lifshitz Z."/>
            <person name="Cohen O."/>
            <person name="Gilbert J.A."/>
            <person name="Pupko T."/>
            <person name="Shuman H.A."/>
            <person name="Segal G."/>
        </authorList>
    </citation>
    <scope>NUCLEOTIDE SEQUENCE [LARGE SCALE GENOMIC DNA]</scope>
    <source>
        <strain evidence="1 2">ATCC 49506</strain>
    </source>
</reference>
<gene>
    <name evidence="1" type="ORF">Lnau_0513</name>
</gene>
<dbReference type="RefSeq" id="WP_058503591.1">
    <property type="nucleotide sequence ID" value="NZ_CAAAIF010000024.1"/>
</dbReference>
<dbReference type="AlphaFoldDB" id="A0A0W0X260"/>
<evidence type="ECO:0000313" key="2">
    <source>
        <dbReference type="Proteomes" id="UP000054725"/>
    </source>
</evidence>
<dbReference type="STRING" id="45070.Lnau_0513"/>
<comment type="caution">
    <text evidence="1">The sequence shown here is derived from an EMBL/GenBank/DDBJ whole genome shotgun (WGS) entry which is preliminary data.</text>
</comment>
<dbReference type="PATRIC" id="fig|45070.6.peg.540"/>
<dbReference type="EMBL" id="LNYO01000006">
    <property type="protein sequence ID" value="KTD38598.1"/>
    <property type="molecule type" value="Genomic_DNA"/>
</dbReference>
<evidence type="ECO:0000313" key="1">
    <source>
        <dbReference type="EMBL" id="KTD38598.1"/>
    </source>
</evidence>
<evidence type="ECO:0008006" key="3">
    <source>
        <dbReference type="Google" id="ProtNLM"/>
    </source>
</evidence>
<dbReference type="OrthoDB" id="5642546at2"/>
<name>A0A0W0X260_9GAMM</name>
<sequence>MKCIDKLFLKFAAYYGPVWRSQLKQDEFILFMKKEWHKALAHFSNRIVELAIEACGLSKSLPPTLPEFVDICKNIRARDGFIRAVPSTKPKGISNVGKSHLAQIKKLLNGSVACS</sequence>
<proteinExistence type="predicted"/>
<protein>
    <recommendedName>
        <fullName evidence="3">Legionella vir region protein</fullName>
    </recommendedName>
</protein>
<accession>A0A0W0X260</accession>